<dbReference type="Pfam" id="PF06391">
    <property type="entry name" value="MAT1"/>
    <property type="match status" value="1"/>
</dbReference>
<keyword evidence="1" id="KW-0175">Coiled coil</keyword>
<feature type="region of interest" description="Disordered" evidence="2">
    <location>
        <begin position="228"/>
        <end position="249"/>
    </location>
</feature>
<evidence type="ECO:0000256" key="2">
    <source>
        <dbReference type="SAM" id="MobiDB-lite"/>
    </source>
</evidence>
<keyword evidence="5" id="KW-1185">Reference proteome</keyword>
<dbReference type="GO" id="GO:0006357">
    <property type="term" value="P:regulation of transcription by RNA polymerase II"/>
    <property type="evidence" value="ECO:0007669"/>
    <property type="project" value="TreeGrafter"/>
</dbReference>
<dbReference type="GO" id="GO:0005675">
    <property type="term" value="C:transcription factor TFIIH holo complex"/>
    <property type="evidence" value="ECO:0007669"/>
    <property type="project" value="TreeGrafter"/>
</dbReference>
<dbReference type="PANTHER" id="PTHR12683">
    <property type="entry name" value="CDK-ACTIVATING KINASE ASSEMBLY FACTOR MAT1"/>
    <property type="match status" value="1"/>
</dbReference>
<name>A0AAV5AHN0_9AGAM</name>
<proteinExistence type="predicted"/>
<dbReference type="EMBL" id="BPWL01000007">
    <property type="protein sequence ID" value="GJJ11991.1"/>
    <property type="molecule type" value="Genomic_DNA"/>
</dbReference>
<feature type="coiled-coil region" evidence="1">
    <location>
        <begin position="142"/>
        <end position="196"/>
    </location>
</feature>
<organism evidence="4 5">
    <name type="scientific">Clathrus columnatus</name>
    <dbReference type="NCBI Taxonomy" id="1419009"/>
    <lineage>
        <taxon>Eukaryota</taxon>
        <taxon>Fungi</taxon>
        <taxon>Dikarya</taxon>
        <taxon>Basidiomycota</taxon>
        <taxon>Agaricomycotina</taxon>
        <taxon>Agaricomycetes</taxon>
        <taxon>Phallomycetidae</taxon>
        <taxon>Phallales</taxon>
        <taxon>Clathraceae</taxon>
        <taxon>Clathrus</taxon>
    </lineage>
</organism>
<dbReference type="AlphaFoldDB" id="A0AAV5AHN0"/>
<dbReference type="InterPro" id="IPR015877">
    <property type="entry name" value="MAT1_centre"/>
</dbReference>
<accession>A0AAV5AHN0</accession>
<evidence type="ECO:0000259" key="3">
    <source>
        <dbReference type="Pfam" id="PF06391"/>
    </source>
</evidence>
<reference evidence="4" key="1">
    <citation type="submission" date="2021-10" db="EMBL/GenBank/DDBJ databases">
        <title>De novo Genome Assembly of Clathrus columnatus (Basidiomycota, Fungi) Using Illumina and Nanopore Sequence Data.</title>
        <authorList>
            <person name="Ogiso-Tanaka E."/>
            <person name="Itagaki H."/>
            <person name="Hosoya T."/>
            <person name="Hosaka K."/>
        </authorList>
    </citation>
    <scope>NUCLEOTIDE SEQUENCE</scope>
    <source>
        <strain evidence="4">MO-923</strain>
    </source>
</reference>
<dbReference type="PANTHER" id="PTHR12683:SF13">
    <property type="entry name" value="CDK-ACTIVATING KINASE ASSEMBLY FACTOR MAT1"/>
    <property type="match status" value="1"/>
</dbReference>
<feature type="compositionally biased region" description="Polar residues" evidence="2">
    <location>
        <begin position="230"/>
        <end position="243"/>
    </location>
</feature>
<feature type="domain" description="MAT1 centre" evidence="3">
    <location>
        <begin position="74"/>
        <end position="266"/>
    </location>
</feature>
<protein>
    <recommendedName>
        <fullName evidence="3">MAT1 centre domain-containing protein</fullName>
    </recommendedName>
</protein>
<evidence type="ECO:0000313" key="5">
    <source>
        <dbReference type="Proteomes" id="UP001050691"/>
    </source>
</evidence>
<evidence type="ECO:0000313" key="4">
    <source>
        <dbReference type="EMBL" id="GJJ11991.1"/>
    </source>
</evidence>
<sequence>MSKTGSWLRGTTIKRGLAPSHGANRSSGISANGVGILGAATQINGSLVQPSSTSTIVYGGGVKDPTGKTSEYWTFEDLAVEKEVAIRRRITKEFNKRREDFVDLRSYNDYLEMVEDITFNLINEIDVPETEARIAVYRAENAALIQLNIQREKMEVQELIEEEERERSEREERMRLIRQEEEEERLEREKERKAIIDGLESAKDGTAARIIAQKRAEAHKRNAARAALVSANSQQRTSRSRPSAINAAPDVPDVPHIPFTDNWYSYDDKFTLKKTYDDTTSAAVLADRDGIMRAGGYRVDEAWERAIRMTIAGLEIPPLQGLVVPDTQLLEPPVDEITMALAS</sequence>
<gene>
    <name evidence="4" type="ORF">Clacol_006229</name>
</gene>
<evidence type="ECO:0000256" key="1">
    <source>
        <dbReference type="SAM" id="Coils"/>
    </source>
</evidence>
<dbReference type="Proteomes" id="UP001050691">
    <property type="component" value="Unassembled WGS sequence"/>
</dbReference>
<comment type="caution">
    <text evidence="4">The sequence shown here is derived from an EMBL/GenBank/DDBJ whole genome shotgun (WGS) entry which is preliminary data.</text>
</comment>
<dbReference type="GO" id="GO:0006281">
    <property type="term" value="P:DNA repair"/>
    <property type="evidence" value="ECO:0007669"/>
    <property type="project" value="TreeGrafter"/>
</dbReference>